<feature type="compositionally biased region" description="Polar residues" evidence="1">
    <location>
        <begin position="80"/>
        <end position="95"/>
    </location>
</feature>
<evidence type="ECO:0000256" key="1">
    <source>
        <dbReference type="SAM" id="MobiDB-lite"/>
    </source>
</evidence>
<protein>
    <submittedName>
        <fullName evidence="3">Uncharacterized protein LOC107024885</fullName>
    </submittedName>
</protein>
<feature type="compositionally biased region" description="Basic and acidic residues" evidence="1">
    <location>
        <begin position="98"/>
        <end position="133"/>
    </location>
</feature>
<dbReference type="Proteomes" id="UP000694930">
    <property type="component" value="Chromosome 7"/>
</dbReference>
<accession>A0ABM1H755</accession>
<feature type="compositionally biased region" description="Basic and acidic residues" evidence="1">
    <location>
        <begin position="39"/>
        <end position="54"/>
    </location>
</feature>
<feature type="compositionally biased region" description="Polar residues" evidence="1">
    <location>
        <begin position="58"/>
        <end position="68"/>
    </location>
</feature>
<name>A0ABM1H755_SOLPN</name>
<reference evidence="3" key="2">
    <citation type="submission" date="2025-08" db="UniProtKB">
        <authorList>
            <consortium name="RefSeq"/>
        </authorList>
    </citation>
    <scope>IDENTIFICATION</scope>
</reference>
<gene>
    <name evidence="3" type="primary">LOC107024885</name>
</gene>
<sequence>MSSFLTGINGDLEEECWYVMLHDNMNLSRLMVQVQQVEDNQKKRGVRDARRPKPQDQAGPSNGGNRNNFGVREHPRFKKGQQSSGNSNFQRSTTPRGGRPEPKKGNGGEIQRPRKDCAKCGRAHSGECRHDINDAVAAEPPKRNRFYALKGMQDQEKSADVVTEWL</sequence>
<reference evidence="2" key="1">
    <citation type="journal article" date="2014" name="Nat. Genet.">
        <title>The genome of the stress-tolerant wild tomato species Solanum pennellii.</title>
        <authorList>
            <person name="Bolger A."/>
            <person name="Scossa F."/>
            <person name="Bolger M.E."/>
            <person name="Lanz C."/>
            <person name="Maumus F."/>
            <person name="Tohge T."/>
            <person name="Quesneville H."/>
            <person name="Alseekh S."/>
            <person name="Sorensen I."/>
            <person name="Lichtenstein G."/>
            <person name="Fich E.A."/>
            <person name="Conte M."/>
            <person name="Keller H."/>
            <person name="Schneeberger K."/>
            <person name="Schwacke R."/>
            <person name="Ofner I."/>
            <person name="Vrebalov J."/>
            <person name="Xu Y."/>
            <person name="Osorio S."/>
            <person name="Aflitos S.A."/>
            <person name="Schijlen E."/>
            <person name="Jimenez-Gomez J.M."/>
            <person name="Ryngajllo M."/>
            <person name="Kimura S."/>
            <person name="Kumar R."/>
            <person name="Koenig D."/>
            <person name="Headland L.R."/>
            <person name="Maloof J.N."/>
            <person name="Sinha N."/>
            <person name="van Ham R.C."/>
            <person name="Lankhorst R.K."/>
            <person name="Mao L."/>
            <person name="Vogel A."/>
            <person name="Arsova B."/>
            <person name="Panstruga R."/>
            <person name="Fei Z."/>
            <person name="Rose J.K."/>
            <person name="Zamir D."/>
            <person name="Carrari F."/>
            <person name="Giovannoni J.J."/>
            <person name="Weigel D."/>
            <person name="Usadel B."/>
            <person name="Fernie A.R."/>
        </authorList>
    </citation>
    <scope>NUCLEOTIDE SEQUENCE [LARGE SCALE GENOMIC DNA]</scope>
    <source>
        <strain evidence="2">cv. LA0716</strain>
    </source>
</reference>
<evidence type="ECO:0000313" key="2">
    <source>
        <dbReference type="Proteomes" id="UP000694930"/>
    </source>
</evidence>
<evidence type="ECO:0000313" key="3">
    <source>
        <dbReference type="RefSeq" id="XP_015081304.1"/>
    </source>
</evidence>
<proteinExistence type="predicted"/>
<keyword evidence="2" id="KW-1185">Reference proteome</keyword>
<dbReference type="RefSeq" id="XP_015081304.1">
    <property type="nucleotide sequence ID" value="XM_015225818.1"/>
</dbReference>
<feature type="region of interest" description="Disordered" evidence="1">
    <location>
        <begin position="38"/>
        <end position="141"/>
    </location>
</feature>
<organism evidence="2 3">
    <name type="scientific">Solanum pennellii</name>
    <name type="common">Tomato</name>
    <name type="synonym">Lycopersicon pennellii</name>
    <dbReference type="NCBI Taxonomy" id="28526"/>
    <lineage>
        <taxon>Eukaryota</taxon>
        <taxon>Viridiplantae</taxon>
        <taxon>Streptophyta</taxon>
        <taxon>Embryophyta</taxon>
        <taxon>Tracheophyta</taxon>
        <taxon>Spermatophyta</taxon>
        <taxon>Magnoliopsida</taxon>
        <taxon>eudicotyledons</taxon>
        <taxon>Gunneridae</taxon>
        <taxon>Pentapetalae</taxon>
        <taxon>asterids</taxon>
        <taxon>lamiids</taxon>
        <taxon>Solanales</taxon>
        <taxon>Solanaceae</taxon>
        <taxon>Solanoideae</taxon>
        <taxon>Solaneae</taxon>
        <taxon>Solanum</taxon>
        <taxon>Solanum subgen. Lycopersicon</taxon>
    </lineage>
</organism>
<dbReference type="GeneID" id="107024885"/>